<dbReference type="PROSITE" id="PS00134">
    <property type="entry name" value="TRYPSIN_HIS"/>
    <property type="match status" value="1"/>
</dbReference>
<reference evidence="3 4" key="1">
    <citation type="journal article" date="2017" name="G3 (Bethesda)">
        <title>The Physical Genome Mapping of Anopheles albimanus Corrected Scaffold Misassemblies and Identified Interarm Rearrangements in Genus Anopheles.</title>
        <authorList>
            <person name="Artemov G.N."/>
            <person name="Peery A.N."/>
            <person name="Jiang X."/>
            <person name="Tu Z."/>
            <person name="Stegniy V.N."/>
            <person name="Sharakhova M.V."/>
            <person name="Sharakhov I.V."/>
        </authorList>
    </citation>
    <scope>NUCLEOTIDE SEQUENCE [LARGE SCALE GENOMIC DNA]</scope>
    <source>
        <strain evidence="3 4">ALBI9_A</strain>
    </source>
</reference>
<dbReference type="Gene3D" id="2.40.10.10">
    <property type="entry name" value="Trypsin-like serine proteases"/>
    <property type="match status" value="2"/>
</dbReference>
<keyword evidence="1" id="KW-1015">Disulfide bond</keyword>
<evidence type="ECO:0000256" key="1">
    <source>
        <dbReference type="ARBA" id="ARBA00023157"/>
    </source>
</evidence>
<dbReference type="InterPro" id="IPR043504">
    <property type="entry name" value="Peptidase_S1_PA_chymotrypsin"/>
</dbReference>
<accession>A0A182FA46</accession>
<evidence type="ECO:0000313" key="3">
    <source>
        <dbReference type="EnsemblMetazoa" id="AALB003374-PA"/>
    </source>
</evidence>
<keyword evidence="4" id="KW-1185">Reference proteome</keyword>
<dbReference type="InterPro" id="IPR051333">
    <property type="entry name" value="CLIP_Serine_Protease"/>
</dbReference>
<evidence type="ECO:0000256" key="2">
    <source>
        <dbReference type="ARBA" id="ARBA00024195"/>
    </source>
</evidence>
<dbReference type="CDD" id="cd00190">
    <property type="entry name" value="Tryp_SPc"/>
    <property type="match status" value="1"/>
</dbReference>
<organism evidence="3 4">
    <name type="scientific">Anopheles albimanus</name>
    <name type="common">New world malaria mosquito</name>
    <dbReference type="NCBI Taxonomy" id="7167"/>
    <lineage>
        <taxon>Eukaryota</taxon>
        <taxon>Metazoa</taxon>
        <taxon>Ecdysozoa</taxon>
        <taxon>Arthropoda</taxon>
        <taxon>Hexapoda</taxon>
        <taxon>Insecta</taxon>
        <taxon>Pterygota</taxon>
        <taxon>Neoptera</taxon>
        <taxon>Endopterygota</taxon>
        <taxon>Diptera</taxon>
        <taxon>Nematocera</taxon>
        <taxon>Culicoidea</taxon>
        <taxon>Culicidae</taxon>
        <taxon>Anophelinae</taxon>
        <taxon>Anopheles</taxon>
    </lineage>
</organism>
<name>A0A182FA46_ANOAL</name>
<reference evidence="3" key="2">
    <citation type="submission" date="2022-08" db="UniProtKB">
        <authorList>
            <consortium name="EnsemblMetazoa"/>
        </authorList>
    </citation>
    <scope>IDENTIFICATION</scope>
    <source>
        <strain evidence="3">STECLA/ALBI9_A</strain>
    </source>
</reference>
<dbReference type="STRING" id="7167.A0A182FA46"/>
<dbReference type="Proteomes" id="UP000069272">
    <property type="component" value="Chromosome 2R"/>
</dbReference>
<comment type="similarity">
    <text evidence="2">Belongs to the peptidase S1 family. CLIP subfamily.</text>
</comment>
<dbReference type="PRINTS" id="PR00722">
    <property type="entry name" value="CHYMOTRYPSIN"/>
</dbReference>
<dbReference type="GO" id="GO:0006508">
    <property type="term" value="P:proteolysis"/>
    <property type="evidence" value="ECO:0007669"/>
    <property type="project" value="InterPro"/>
</dbReference>
<dbReference type="SMART" id="SM00020">
    <property type="entry name" value="Tryp_SPc"/>
    <property type="match status" value="1"/>
</dbReference>
<dbReference type="EnsemblMetazoa" id="AALB003374-RA">
    <property type="protein sequence ID" value="AALB003374-PA"/>
    <property type="gene ID" value="AALB003374"/>
</dbReference>
<protein>
    <submittedName>
        <fullName evidence="3">Uncharacterized protein</fullName>
    </submittedName>
</protein>
<dbReference type="FunFam" id="2.40.10.10:FF:000068">
    <property type="entry name" value="transmembrane protease serine 2"/>
    <property type="match status" value="1"/>
</dbReference>
<dbReference type="VEuPathDB" id="VectorBase:AALB003374"/>
<dbReference type="Pfam" id="PF00089">
    <property type="entry name" value="Trypsin"/>
    <property type="match status" value="1"/>
</dbReference>
<dbReference type="InterPro" id="IPR001314">
    <property type="entry name" value="Peptidase_S1A"/>
</dbReference>
<dbReference type="PANTHER" id="PTHR24260">
    <property type="match status" value="1"/>
</dbReference>
<dbReference type="SUPFAM" id="SSF50494">
    <property type="entry name" value="Trypsin-like serine proteases"/>
    <property type="match status" value="1"/>
</dbReference>
<dbReference type="AlphaFoldDB" id="A0A182FA46"/>
<dbReference type="InterPro" id="IPR009003">
    <property type="entry name" value="Peptidase_S1_PA"/>
</dbReference>
<dbReference type="PANTHER" id="PTHR24260:SF147">
    <property type="entry name" value="EG:BACR7A4.3 PROTEIN-RELATED"/>
    <property type="match status" value="1"/>
</dbReference>
<evidence type="ECO:0000313" key="4">
    <source>
        <dbReference type="Proteomes" id="UP000069272"/>
    </source>
</evidence>
<proteinExistence type="inferred from homology"/>
<sequence length="283" mass="31363">MASSLLSFFSTIQSTVKFSTLTYQVAIGWTRESRNIEYLCGGSLITKQDILTAAHCAYDPENVAPDTVRLDAIDLANPEDAFAPQMAILGITVHPQYHGFRKYFDIALIQLTKPAQINRAVCPSCLWREPELPKEQMQAAGFGVTRFGEERSSTMQMVNLDVIKPSFSTDSGCRKVPFCTAGEGMDACEGDSGGPIGVQRMDVGGWMIHLIFGIVSIRSPYVTGSTRVYTRISDYIDWIERELNQLLSYAGNSGVETAKLTHTQNILFSVQEANRVKDDLKKK</sequence>
<dbReference type="GO" id="GO:0004252">
    <property type="term" value="F:serine-type endopeptidase activity"/>
    <property type="evidence" value="ECO:0007669"/>
    <property type="project" value="InterPro"/>
</dbReference>
<dbReference type="PROSITE" id="PS50240">
    <property type="entry name" value="TRYPSIN_DOM"/>
    <property type="match status" value="1"/>
</dbReference>
<dbReference type="InterPro" id="IPR018114">
    <property type="entry name" value="TRYPSIN_HIS"/>
</dbReference>
<dbReference type="VEuPathDB" id="VectorBase:AALB20_035784"/>
<dbReference type="InterPro" id="IPR001254">
    <property type="entry name" value="Trypsin_dom"/>
</dbReference>